<dbReference type="AlphaFoldDB" id="A0A2H1X1L6"/>
<reference evidence="3" key="1">
    <citation type="submission" date="2016-07" db="EMBL/GenBank/DDBJ databases">
        <authorList>
            <person name="Bretaudeau A."/>
        </authorList>
    </citation>
    <scope>NUCLEOTIDE SEQUENCE</scope>
    <source>
        <strain evidence="3">Rice</strain>
        <tissue evidence="3">Whole body</tissue>
    </source>
</reference>
<protein>
    <submittedName>
        <fullName evidence="3">SFRICE_036868</fullName>
    </submittedName>
</protein>
<proteinExistence type="predicted"/>
<gene>
    <name evidence="3" type="ORF">SFRICE_036868</name>
</gene>
<evidence type="ECO:0000256" key="2">
    <source>
        <dbReference type="SAM" id="Phobius"/>
    </source>
</evidence>
<keyword evidence="2" id="KW-0812">Transmembrane</keyword>
<keyword evidence="2" id="KW-0472">Membrane</keyword>
<feature type="region of interest" description="Disordered" evidence="1">
    <location>
        <begin position="114"/>
        <end position="135"/>
    </location>
</feature>
<organism evidence="3">
    <name type="scientific">Spodoptera frugiperda</name>
    <name type="common">Fall armyworm</name>
    <dbReference type="NCBI Taxonomy" id="7108"/>
    <lineage>
        <taxon>Eukaryota</taxon>
        <taxon>Metazoa</taxon>
        <taxon>Ecdysozoa</taxon>
        <taxon>Arthropoda</taxon>
        <taxon>Hexapoda</taxon>
        <taxon>Insecta</taxon>
        <taxon>Pterygota</taxon>
        <taxon>Neoptera</taxon>
        <taxon>Endopterygota</taxon>
        <taxon>Lepidoptera</taxon>
        <taxon>Glossata</taxon>
        <taxon>Ditrysia</taxon>
        <taxon>Noctuoidea</taxon>
        <taxon>Noctuidae</taxon>
        <taxon>Amphipyrinae</taxon>
        <taxon>Spodoptera</taxon>
    </lineage>
</organism>
<sequence>MQRDSSTCAAYADAATSRSLLCDSKLVELFSPDMYVQNHPMPSSALTLPLTSGKVRGSVKLLRTKNHPVPTPAFRAGGPVGYNVDITLACAVLGFGIVFVGCFGGMGDGRVSGSLAQPPRAFRERRASIDRVPPP</sequence>
<accession>A0A2H1X1L6</accession>
<dbReference type="EMBL" id="ODYU01012741">
    <property type="protein sequence ID" value="SOQ59203.1"/>
    <property type="molecule type" value="Genomic_DNA"/>
</dbReference>
<keyword evidence="2" id="KW-1133">Transmembrane helix</keyword>
<evidence type="ECO:0000256" key="1">
    <source>
        <dbReference type="SAM" id="MobiDB-lite"/>
    </source>
</evidence>
<feature type="transmembrane region" description="Helical" evidence="2">
    <location>
        <begin position="86"/>
        <end position="106"/>
    </location>
</feature>
<evidence type="ECO:0000313" key="3">
    <source>
        <dbReference type="EMBL" id="SOQ59203.1"/>
    </source>
</evidence>
<name>A0A2H1X1L6_SPOFR</name>